<dbReference type="PIRSF" id="PIRSF000447">
    <property type="entry name" value="KAS_II"/>
    <property type="match status" value="1"/>
</dbReference>
<dbReference type="InterPro" id="IPR014030">
    <property type="entry name" value="Ketoacyl_synth_N"/>
</dbReference>
<dbReference type="PROSITE" id="PS52004">
    <property type="entry name" value="KS3_2"/>
    <property type="match status" value="1"/>
</dbReference>
<evidence type="ECO:0000256" key="2">
    <source>
        <dbReference type="ARBA" id="ARBA00008467"/>
    </source>
</evidence>
<evidence type="ECO:0000256" key="3">
    <source>
        <dbReference type="ARBA" id="ARBA00012356"/>
    </source>
</evidence>
<keyword evidence="7" id="KW-0276">Fatty acid metabolism</keyword>
<evidence type="ECO:0000256" key="6">
    <source>
        <dbReference type="ARBA" id="ARBA00022679"/>
    </source>
</evidence>
<dbReference type="Proteomes" id="UP000779508">
    <property type="component" value="Unassembled WGS sequence"/>
</dbReference>
<keyword evidence="10 14" id="KW-0012">Acyltransferase</keyword>
<evidence type="ECO:0000313" key="18">
    <source>
        <dbReference type="Proteomes" id="UP000779508"/>
    </source>
</evidence>
<evidence type="ECO:0000259" key="16">
    <source>
        <dbReference type="PROSITE" id="PS52004"/>
    </source>
</evidence>
<evidence type="ECO:0000256" key="9">
    <source>
        <dbReference type="ARBA" id="ARBA00023160"/>
    </source>
</evidence>
<dbReference type="NCBIfam" id="NF004970">
    <property type="entry name" value="PRK06333.1"/>
    <property type="match status" value="1"/>
</dbReference>
<dbReference type="PANTHER" id="PTHR11712:SF336">
    <property type="entry name" value="3-OXOACYL-[ACYL-CARRIER-PROTEIN] SYNTHASE, MITOCHONDRIAL"/>
    <property type="match status" value="1"/>
</dbReference>
<proteinExistence type="inferred from homology"/>
<evidence type="ECO:0000256" key="12">
    <source>
        <dbReference type="ARBA" id="ARBA00047318"/>
    </source>
</evidence>
<dbReference type="InterPro" id="IPR000794">
    <property type="entry name" value="Beta-ketoacyl_synthase"/>
</dbReference>
<evidence type="ECO:0000256" key="4">
    <source>
        <dbReference type="ARBA" id="ARBA00014657"/>
    </source>
</evidence>
<dbReference type="InterPro" id="IPR018201">
    <property type="entry name" value="Ketoacyl_synth_AS"/>
</dbReference>
<comment type="caution">
    <text evidence="17">The sequence shown here is derived from an EMBL/GenBank/DDBJ whole genome shotgun (WGS) entry which is preliminary data.</text>
</comment>
<accession>A0ABS6G5E4</accession>
<reference evidence="17 18" key="1">
    <citation type="submission" date="2021-06" db="EMBL/GenBank/DDBJ databases">
        <authorList>
            <person name="Sun Q."/>
            <person name="Li D."/>
        </authorList>
    </citation>
    <scope>NUCLEOTIDE SEQUENCE [LARGE SCALE GENOMIC DNA]</scope>
    <source>
        <strain evidence="17 18">MSJ-5</strain>
    </source>
</reference>
<evidence type="ECO:0000256" key="1">
    <source>
        <dbReference type="ARBA" id="ARBA00005194"/>
    </source>
</evidence>
<feature type="domain" description="Ketosynthase family 3 (KS3)" evidence="16">
    <location>
        <begin position="2"/>
        <end position="410"/>
    </location>
</feature>
<evidence type="ECO:0000256" key="10">
    <source>
        <dbReference type="ARBA" id="ARBA00023315"/>
    </source>
</evidence>
<gene>
    <name evidence="17" type="primary">fabF</name>
    <name evidence="17" type="ORF">KQI88_13285</name>
</gene>
<dbReference type="InterPro" id="IPR014031">
    <property type="entry name" value="Ketoacyl_synth_C"/>
</dbReference>
<evidence type="ECO:0000256" key="15">
    <source>
        <dbReference type="RuleBase" id="RU003694"/>
    </source>
</evidence>
<dbReference type="Pfam" id="PF02801">
    <property type="entry name" value="Ketoacyl-synt_C"/>
    <property type="match status" value="1"/>
</dbReference>
<evidence type="ECO:0000313" key="17">
    <source>
        <dbReference type="EMBL" id="MBU5677389.1"/>
    </source>
</evidence>
<evidence type="ECO:0000256" key="11">
    <source>
        <dbReference type="ARBA" id="ARBA00024006"/>
    </source>
</evidence>
<keyword evidence="18" id="KW-1185">Reference proteome</keyword>
<dbReference type="EC" id="2.3.1.179" evidence="3 14"/>
<evidence type="ECO:0000256" key="14">
    <source>
        <dbReference type="PIRNR" id="PIRNR000447"/>
    </source>
</evidence>
<dbReference type="EMBL" id="JAHLQK010000005">
    <property type="protein sequence ID" value="MBU5677389.1"/>
    <property type="molecule type" value="Genomic_DNA"/>
</dbReference>
<keyword evidence="8" id="KW-0443">Lipid metabolism</keyword>
<dbReference type="CDD" id="cd00834">
    <property type="entry name" value="KAS_I_II"/>
    <property type="match status" value="1"/>
</dbReference>
<dbReference type="SMART" id="SM00825">
    <property type="entry name" value="PKS_KS"/>
    <property type="match status" value="1"/>
</dbReference>
<dbReference type="NCBIfam" id="NF005589">
    <property type="entry name" value="PRK07314.1"/>
    <property type="match status" value="1"/>
</dbReference>
<keyword evidence="5 14" id="KW-0444">Lipid biosynthesis</keyword>
<dbReference type="Pfam" id="PF00109">
    <property type="entry name" value="ketoacyl-synt"/>
    <property type="match status" value="1"/>
</dbReference>
<comment type="similarity">
    <text evidence="2 14 15">Belongs to the thiolase-like superfamily. Beta-ketoacyl-ACP synthases family.</text>
</comment>
<dbReference type="GO" id="GO:0004315">
    <property type="term" value="F:3-oxoacyl-[acyl-carrier-protein] synthase activity"/>
    <property type="evidence" value="ECO:0007669"/>
    <property type="project" value="UniProtKB-EC"/>
</dbReference>
<organism evidence="17 18">
    <name type="scientific">Alkaliphilus flagellatus</name>
    <dbReference type="NCBI Taxonomy" id="2841507"/>
    <lineage>
        <taxon>Bacteria</taxon>
        <taxon>Bacillati</taxon>
        <taxon>Bacillota</taxon>
        <taxon>Clostridia</taxon>
        <taxon>Peptostreptococcales</taxon>
        <taxon>Natronincolaceae</taxon>
        <taxon>Alkaliphilus</taxon>
    </lineage>
</organism>
<dbReference type="RefSeq" id="WP_216418113.1">
    <property type="nucleotide sequence ID" value="NZ_JAHLQK010000005.1"/>
</dbReference>
<dbReference type="InterPro" id="IPR020841">
    <property type="entry name" value="PKS_Beta-ketoAc_synthase_dom"/>
</dbReference>
<evidence type="ECO:0000256" key="8">
    <source>
        <dbReference type="ARBA" id="ARBA00023098"/>
    </source>
</evidence>
<comment type="pathway">
    <text evidence="1 14">Lipid metabolism; fatty acid biosynthesis.</text>
</comment>
<dbReference type="PROSITE" id="PS00606">
    <property type="entry name" value="KS3_1"/>
    <property type="match status" value="1"/>
</dbReference>
<keyword evidence="6 14" id="KW-0808">Transferase</keyword>
<name>A0ABS6G5E4_9FIRM</name>
<comment type="function">
    <text evidence="11 14">Involved in the type II fatty acid elongation cycle. Catalyzes the elongation of a wide range of acyl-ACP by the addition of two carbons from malonyl-ACP to an acyl acceptor. Can efficiently catalyze the conversion of palmitoleoyl-ACP (cis-hexadec-9-enoyl-ACP) to cis-vaccenoyl-ACP (cis-octadec-11-enoyl-ACP), an essential step in the thermal regulation of fatty acid composition.</text>
</comment>
<evidence type="ECO:0000256" key="5">
    <source>
        <dbReference type="ARBA" id="ARBA00022516"/>
    </source>
</evidence>
<comment type="catalytic activity">
    <reaction evidence="13 14">
        <text>a fatty acyl-[ACP] + malonyl-[ACP] + H(+) = a 3-oxoacyl-[ACP] + holo-[ACP] + CO2</text>
        <dbReference type="Rhea" id="RHEA:22836"/>
        <dbReference type="Rhea" id="RHEA-COMP:9623"/>
        <dbReference type="Rhea" id="RHEA-COMP:9685"/>
        <dbReference type="Rhea" id="RHEA-COMP:9916"/>
        <dbReference type="Rhea" id="RHEA-COMP:14125"/>
        <dbReference type="ChEBI" id="CHEBI:15378"/>
        <dbReference type="ChEBI" id="CHEBI:16526"/>
        <dbReference type="ChEBI" id="CHEBI:64479"/>
        <dbReference type="ChEBI" id="CHEBI:78449"/>
        <dbReference type="ChEBI" id="CHEBI:78776"/>
        <dbReference type="ChEBI" id="CHEBI:138651"/>
    </reaction>
</comment>
<dbReference type="InterPro" id="IPR017568">
    <property type="entry name" value="3-oxoacyl-ACP_synth-2"/>
</dbReference>
<sequence>MERRVVITGIGCITPVGTGKEEFWKSLTMGVSGIDYITKFDTEDFTTKIAAEVKDFNVEDYIDKREAKKMDRFTQFAVAAAQMAVNDGQLNIEKINAERFGVILGSGVGGIETLEEQSKKLFEKGPKRVSPFFIPMIISNMGSGQVSIALGAKGPNTTIVTACAASTNAIGEAFRTIQKGDADIMITGGAEASITPLSIAGFCSMKAMSTNNDNPKKASRPFDANRDGFIMGEGAGILLIEELEHALERGATIYGEVIGYGTSADAYHITAPAPGGEGGARAMSSALKDANINYDSIDYINAHGTSTPYNDKFETAAIKTVFKDHAYKLAVSSTKSMTGHLLGAAGGIEAIACVMAIKEGIIPPTINYETPDPECDLDYVANVAKKREVNYALSNSLGFGGHNATVIFKKYE</sequence>
<dbReference type="NCBIfam" id="TIGR03150">
    <property type="entry name" value="fabF"/>
    <property type="match status" value="1"/>
</dbReference>
<protein>
    <recommendedName>
        <fullName evidence="4 14">3-oxoacyl-[acyl-carrier-protein] synthase 2</fullName>
        <ecNumber evidence="3 14">2.3.1.179</ecNumber>
    </recommendedName>
</protein>
<evidence type="ECO:0000256" key="7">
    <source>
        <dbReference type="ARBA" id="ARBA00022832"/>
    </source>
</evidence>
<evidence type="ECO:0000256" key="13">
    <source>
        <dbReference type="ARBA" id="ARBA00047659"/>
    </source>
</evidence>
<dbReference type="PANTHER" id="PTHR11712">
    <property type="entry name" value="POLYKETIDE SYNTHASE-RELATED"/>
    <property type="match status" value="1"/>
</dbReference>
<keyword evidence="9 14" id="KW-0275">Fatty acid biosynthesis</keyword>
<comment type="catalytic activity">
    <reaction evidence="12 14">
        <text>(9Z)-hexadecenoyl-[ACP] + malonyl-[ACP] + H(+) = 3-oxo-(11Z)-octadecenoyl-[ACP] + holo-[ACP] + CO2</text>
        <dbReference type="Rhea" id="RHEA:55040"/>
        <dbReference type="Rhea" id="RHEA-COMP:9623"/>
        <dbReference type="Rhea" id="RHEA-COMP:9685"/>
        <dbReference type="Rhea" id="RHEA-COMP:10800"/>
        <dbReference type="Rhea" id="RHEA-COMP:14074"/>
        <dbReference type="ChEBI" id="CHEBI:15378"/>
        <dbReference type="ChEBI" id="CHEBI:16526"/>
        <dbReference type="ChEBI" id="CHEBI:64479"/>
        <dbReference type="ChEBI" id="CHEBI:78449"/>
        <dbReference type="ChEBI" id="CHEBI:83989"/>
        <dbReference type="ChEBI" id="CHEBI:138538"/>
        <dbReference type="EC" id="2.3.1.179"/>
    </reaction>
</comment>